<evidence type="ECO:0000256" key="1">
    <source>
        <dbReference type="SAM" id="MobiDB-lite"/>
    </source>
</evidence>
<accession>A0ABX8BQ12</accession>
<dbReference type="InterPro" id="IPR009057">
    <property type="entry name" value="Homeodomain-like_sf"/>
</dbReference>
<reference evidence="2 3" key="1">
    <citation type="submission" date="2021-05" db="EMBL/GenBank/DDBJ databases">
        <title>Direct Submission.</title>
        <authorList>
            <person name="Li K."/>
            <person name="Gao J."/>
        </authorList>
    </citation>
    <scope>NUCLEOTIDE SEQUENCE [LARGE SCALE GENOMIC DNA]</scope>
    <source>
        <strain evidence="2 3">Mg02</strain>
    </source>
</reference>
<gene>
    <name evidence="2" type="ORF">KGD84_29890</name>
</gene>
<dbReference type="SUPFAM" id="SSF46689">
    <property type="entry name" value="Homeodomain-like"/>
    <property type="match status" value="1"/>
</dbReference>
<proteinExistence type="predicted"/>
<feature type="region of interest" description="Disordered" evidence="1">
    <location>
        <begin position="92"/>
        <end position="117"/>
    </location>
</feature>
<dbReference type="RefSeq" id="WP_220563694.1">
    <property type="nucleotide sequence ID" value="NZ_CP074133.1"/>
</dbReference>
<dbReference type="Proteomes" id="UP000676079">
    <property type="component" value="Chromosome"/>
</dbReference>
<evidence type="ECO:0000313" key="2">
    <source>
        <dbReference type="EMBL" id="QUX22478.1"/>
    </source>
</evidence>
<dbReference type="Gene3D" id="1.10.10.60">
    <property type="entry name" value="Homeodomain-like"/>
    <property type="match status" value="1"/>
</dbReference>
<evidence type="ECO:0000313" key="3">
    <source>
        <dbReference type="Proteomes" id="UP000676079"/>
    </source>
</evidence>
<name>A0ABX8BQ12_9ACTN</name>
<protein>
    <submittedName>
        <fullName evidence="2">Transposase</fullName>
    </submittedName>
</protein>
<dbReference type="EMBL" id="CP074133">
    <property type="protein sequence ID" value="QUX22478.1"/>
    <property type="molecule type" value="Genomic_DNA"/>
</dbReference>
<sequence>MGRRGYPAEFRCKVLDVVEAGRSVADVARDLDISTETIYAWRRQDRIDRGLAPGLTSTEKTELAAANKHIAELKAELDIHCRASVLLGEAVPQKTVRSGRGDGRRGTSGPSRRPGAGGLRVRILRLA</sequence>
<organism evidence="2 3">
    <name type="scientific">Nocardiopsis changdeensis</name>
    <dbReference type="NCBI Taxonomy" id="2831969"/>
    <lineage>
        <taxon>Bacteria</taxon>
        <taxon>Bacillati</taxon>
        <taxon>Actinomycetota</taxon>
        <taxon>Actinomycetes</taxon>
        <taxon>Streptosporangiales</taxon>
        <taxon>Nocardiopsidaceae</taxon>
        <taxon>Nocardiopsis</taxon>
    </lineage>
</organism>
<dbReference type="Pfam" id="PF01527">
    <property type="entry name" value="HTH_Tnp_1"/>
    <property type="match status" value="1"/>
</dbReference>
<dbReference type="InterPro" id="IPR002514">
    <property type="entry name" value="Transposase_8"/>
</dbReference>
<keyword evidence="3" id="KW-1185">Reference proteome</keyword>